<protein>
    <submittedName>
        <fullName evidence="1">Uncharacterized protein</fullName>
    </submittedName>
</protein>
<gene>
    <name evidence="1" type="primary">PLEST004920</name>
    <name evidence="1" type="ORF">PLESTB_000521500</name>
</gene>
<reference evidence="1 2" key="1">
    <citation type="journal article" date="2023" name="Commun. Biol.">
        <title>Reorganization of the ancestral sex-determining regions during the evolution of trioecy in Pleodorina starrii.</title>
        <authorList>
            <person name="Takahashi K."/>
            <person name="Suzuki S."/>
            <person name="Kawai-Toyooka H."/>
            <person name="Yamamoto K."/>
            <person name="Hamaji T."/>
            <person name="Ootsuki R."/>
            <person name="Yamaguchi H."/>
            <person name="Kawachi M."/>
            <person name="Higashiyama T."/>
            <person name="Nozaki H."/>
        </authorList>
    </citation>
    <scope>NUCLEOTIDE SEQUENCE [LARGE SCALE GENOMIC DNA]</scope>
    <source>
        <strain evidence="1 2">NIES-4479</strain>
    </source>
</reference>
<proteinExistence type="predicted"/>
<organism evidence="1 2">
    <name type="scientific">Pleodorina starrii</name>
    <dbReference type="NCBI Taxonomy" id="330485"/>
    <lineage>
        <taxon>Eukaryota</taxon>
        <taxon>Viridiplantae</taxon>
        <taxon>Chlorophyta</taxon>
        <taxon>core chlorophytes</taxon>
        <taxon>Chlorophyceae</taxon>
        <taxon>CS clade</taxon>
        <taxon>Chlamydomonadales</taxon>
        <taxon>Volvocaceae</taxon>
        <taxon>Pleodorina</taxon>
    </lineage>
</organism>
<dbReference type="AlphaFoldDB" id="A0A9W6F0R9"/>
<dbReference type="OrthoDB" id="537742at2759"/>
<keyword evidence="2" id="KW-1185">Reference proteome</keyword>
<evidence type="ECO:0000313" key="1">
    <source>
        <dbReference type="EMBL" id="GLC51615.1"/>
    </source>
</evidence>
<comment type="caution">
    <text evidence="1">The sequence shown here is derived from an EMBL/GenBank/DDBJ whole genome shotgun (WGS) entry which is preliminary data.</text>
</comment>
<accession>A0A9W6F0R9</accession>
<name>A0A9W6F0R9_9CHLO</name>
<sequence length="225" mass="23309">MADQVVADCLGEEDLGLLRELLNNALSALGPCDCTHVEQAAEAVLTVLSGGNQVDLLSQPQQGTEDDALAPQPPAAGEVSTVAELGSQVLAAVERVSTLRRQATDIVLPALAAQLEALRPAQESGEIKLLTPGRPERAISTETDGATRAAASAANVNLIKAADKLPALKARIEEVSGRMTRVMGALEEQKVGSKAQATPTRAAATATCAADSDWVIGVIARMSRQ</sequence>
<dbReference type="EMBL" id="BRXU01000004">
    <property type="protein sequence ID" value="GLC51615.1"/>
    <property type="molecule type" value="Genomic_DNA"/>
</dbReference>
<evidence type="ECO:0000313" key="2">
    <source>
        <dbReference type="Proteomes" id="UP001165080"/>
    </source>
</evidence>
<dbReference type="Proteomes" id="UP001165080">
    <property type="component" value="Unassembled WGS sequence"/>
</dbReference>